<feature type="domain" description="RNA-binding S4" evidence="6">
    <location>
        <begin position="1"/>
        <end position="63"/>
    </location>
</feature>
<evidence type="ECO:0000256" key="3">
    <source>
        <dbReference type="ARBA" id="ARBA00023235"/>
    </source>
</evidence>
<dbReference type="EC" id="5.4.99.-" evidence="5"/>
<proteinExistence type="inferred from homology"/>
<accession>A0A4R5G6L6</accession>
<dbReference type="InterPro" id="IPR002942">
    <property type="entry name" value="S4_RNA-bd"/>
</dbReference>
<dbReference type="PROSITE" id="PS01149">
    <property type="entry name" value="PSI_RSU"/>
    <property type="match status" value="1"/>
</dbReference>
<dbReference type="InterPro" id="IPR020094">
    <property type="entry name" value="TruA/RsuA/RluB/E/F_N"/>
</dbReference>
<dbReference type="Gene3D" id="3.30.70.580">
    <property type="entry name" value="Pseudouridine synthase I, catalytic domain, N-terminal subdomain"/>
    <property type="match status" value="1"/>
</dbReference>
<organism evidence="7 8">
    <name type="scientific">Streptococcus vicugnae</name>
    <dbReference type="NCBI Taxonomy" id="2740579"/>
    <lineage>
        <taxon>Bacteria</taxon>
        <taxon>Bacillati</taxon>
        <taxon>Bacillota</taxon>
        <taxon>Bacilli</taxon>
        <taxon>Lactobacillales</taxon>
        <taxon>Streptococcaceae</taxon>
        <taxon>Streptococcus</taxon>
    </lineage>
</organism>
<protein>
    <recommendedName>
        <fullName evidence="5">Pseudouridine synthase</fullName>
        <ecNumber evidence="5">5.4.99.-</ecNumber>
    </recommendedName>
</protein>
<dbReference type="SMART" id="SM00363">
    <property type="entry name" value="S4"/>
    <property type="match status" value="1"/>
</dbReference>
<name>A0A4R5G6L6_9STRE</name>
<dbReference type="CDD" id="cd00165">
    <property type="entry name" value="S4"/>
    <property type="match status" value="1"/>
</dbReference>
<dbReference type="Proteomes" id="UP000295231">
    <property type="component" value="Unassembled WGS sequence"/>
</dbReference>
<comment type="similarity">
    <text evidence="1 5">Belongs to the pseudouridine synthase RsuA family.</text>
</comment>
<dbReference type="PANTHER" id="PTHR47683:SF4">
    <property type="entry name" value="PSEUDOURIDINE SYNTHASE"/>
    <property type="match status" value="1"/>
</dbReference>
<evidence type="ECO:0000256" key="4">
    <source>
        <dbReference type="PROSITE-ProRule" id="PRU00182"/>
    </source>
</evidence>
<dbReference type="EMBL" id="SJWY01000033">
    <property type="protein sequence ID" value="TDE74725.1"/>
    <property type="molecule type" value="Genomic_DNA"/>
</dbReference>
<dbReference type="SUPFAM" id="SSF55174">
    <property type="entry name" value="Alpha-L RNA-binding motif"/>
    <property type="match status" value="1"/>
</dbReference>
<dbReference type="Pfam" id="PF01479">
    <property type="entry name" value="S4"/>
    <property type="match status" value="1"/>
</dbReference>
<dbReference type="PROSITE" id="PS50889">
    <property type="entry name" value="S4"/>
    <property type="match status" value="1"/>
</dbReference>
<dbReference type="NCBIfam" id="TIGR00093">
    <property type="entry name" value="pseudouridine synthase"/>
    <property type="match status" value="1"/>
</dbReference>
<dbReference type="RefSeq" id="WP_132869112.1">
    <property type="nucleotide sequence ID" value="NZ_SJWY01000033.1"/>
</dbReference>
<evidence type="ECO:0000256" key="1">
    <source>
        <dbReference type="ARBA" id="ARBA00008348"/>
    </source>
</evidence>
<dbReference type="InterPro" id="IPR006145">
    <property type="entry name" value="PsdUridine_synth_RsuA/RluA"/>
</dbReference>
<evidence type="ECO:0000256" key="2">
    <source>
        <dbReference type="ARBA" id="ARBA00022884"/>
    </source>
</evidence>
<dbReference type="Gene3D" id="3.30.70.1560">
    <property type="entry name" value="Alpha-L RNA-binding motif"/>
    <property type="match status" value="1"/>
</dbReference>
<evidence type="ECO:0000259" key="6">
    <source>
        <dbReference type="SMART" id="SM00363"/>
    </source>
</evidence>
<dbReference type="SUPFAM" id="SSF55120">
    <property type="entry name" value="Pseudouridine synthase"/>
    <property type="match status" value="1"/>
</dbReference>
<evidence type="ECO:0000313" key="7">
    <source>
        <dbReference type="EMBL" id="TDE74725.1"/>
    </source>
</evidence>
<dbReference type="AlphaFoldDB" id="A0A4R5G6L6"/>
<evidence type="ECO:0000256" key="5">
    <source>
        <dbReference type="RuleBase" id="RU003887"/>
    </source>
</evidence>
<dbReference type="GO" id="GO:0003723">
    <property type="term" value="F:RNA binding"/>
    <property type="evidence" value="ECO:0007669"/>
    <property type="project" value="UniProtKB-KW"/>
</dbReference>
<dbReference type="InterPro" id="IPR036986">
    <property type="entry name" value="S4_RNA-bd_sf"/>
</dbReference>
<reference evidence="7 8" key="1">
    <citation type="submission" date="2019-03" db="EMBL/GenBank/DDBJ databases">
        <authorList>
            <person name="Fan P."/>
        </authorList>
    </citation>
    <scope>NUCLEOTIDE SEQUENCE [LARGE SCALE GENOMIC DNA]</scope>
    <source>
        <strain evidence="7 8">KCJ4950</strain>
    </source>
</reference>
<gene>
    <name evidence="7" type="ORF">E0E04_02540</name>
</gene>
<dbReference type="InterPro" id="IPR018496">
    <property type="entry name" value="PsdUridine_synth_RsuA/RluB_CS"/>
</dbReference>
<dbReference type="GO" id="GO:0005829">
    <property type="term" value="C:cytosol"/>
    <property type="evidence" value="ECO:0007669"/>
    <property type="project" value="UniProtKB-ARBA"/>
</dbReference>
<dbReference type="Pfam" id="PF00849">
    <property type="entry name" value="PseudoU_synth_2"/>
    <property type="match status" value="1"/>
</dbReference>
<dbReference type="GO" id="GO:0000455">
    <property type="term" value="P:enzyme-directed rRNA pseudouridine synthesis"/>
    <property type="evidence" value="ECO:0007669"/>
    <property type="project" value="UniProtKB-ARBA"/>
</dbReference>
<dbReference type="PANTHER" id="PTHR47683">
    <property type="entry name" value="PSEUDOURIDINE SYNTHASE FAMILY PROTEIN-RELATED"/>
    <property type="match status" value="1"/>
</dbReference>
<dbReference type="Gene3D" id="3.10.290.10">
    <property type="entry name" value="RNA-binding S4 domain"/>
    <property type="match status" value="1"/>
</dbReference>
<keyword evidence="8" id="KW-1185">Reference proteome</keyword>
<sequence length="238" mass="26828">MRLDKLLGQAGFGSRNQVKKLIRSRQVYVDGRLAEADNLNVEPSLQEVTVSGKQVTFSQEKYFILNKPAGVVSAVSDKEHQTVIDLIDEADRVPKLYPVGRLDRDTEGFLLITNNGPLGFRMLHPKYHVTKTYYVEVNGLLAEDAPAFFENGVTFDDGTVCKPARLEIIETSLEKSSANISISEGKFHQVKKMFLAYGVKVTYLKRLSFGQFYLGDLPAGHYRELTSEEKEILKDYLD</sequence>
<dbReference type="InterPro" id="IPR050343">
    <property type="entry name" value="RsuA_PseudoU_synthase"/>
</dbReference>
<keyword evidence="2 4" id="KW-0694">RNA-binding</keyword>
<dbReference type="InterPro" id="IPR000748">
    <property type="entry name" value="PsdUridine_synth_RsuA/RluB/E/F"/>
</dbReference>
<dbReference type="CDD" id="cd02553">
    <property type="entry name" value="PseudoU_synth_RsuA"/>
    <property type="match status" value="1"/>
</dbReference>
<dbReference type="GO" id="GO:0120159">
    <property type="term" value="F:rRNA pseudouridine synthase activity"/>
    <property type="evidence" value="ECO:0007669"/>
    <property type="project" value="UniProtKB-ARBA"/>
</dbReference>
<dbReference type="InterPro" id="IPR020103">
    <property type="entry name" value="PsdUridine_synth_cat_dom_sf"/>
</dbReference>
<dbReference type="FunFam" id="3.30.70.1560:FF:000001">
    <property type="entry name" value="Pseudouridine synthase"/>
    <property type="match status" value="1"/>
</dbReference>
<comment type="caution">
    <text evidence="7">The sequence shown here is derived from an EMBL/GenBank/DDBJ whole genome shotgun (WGS) entry which is preliminary data.</text>
</comment>
<evidence type="ECO:0000313" key="8">
    <source>
        <dbReference type="Proteomes" id="UP000295231"/>
    </source>
</evidence>
<dbReference type="InterPro" id="IPR042092">
    <property type="entry name" value="PsdUridine_s_RsuA/RluB/E/F_cat"/>
</dbReference>
<keyword evidence="3 5" id="KW-0413">Isomerase</keyword>